<reference evidence="1 2" key="1">
    <citation type="submission" date="2014-04" db="EMBL/GenBank/DDBJ databases">
        <title>Draft Genome Sequence of Synergistes jonesii.</title>
        <authorList>
            <person name="Coil D.A."/>
            <person name="Eisen J.A."/>
            <person name="Holland-Moritz H.E."/>
        </authorList>
    </citation>
    <scope>NUCLEOTIDE SEQUENCE [LARGE SCALE GENOMIC DNA]</scope>
    <source>
        <strain evidence="1 2">78-1</strain>
    </source>
</reference>
<dbReference type="GeneID" id="90983291"/>
<dbReference type="STRING" id="2754.EH55_02845"/>
<dbReference type="Proteomes" id="UP000027665">
    <property type="component" value="Unassembled WGS sequence"/>
</dbReference>
<dbReference type="eggNOG" id="ENOG503393R">
    <property type="taxonomic scope" value="Bacteria"/>
</dbReference>
<comment type="caution">
    <text evidence="1">The sequence shown here is derived from an EMBL/GenBank/DDBJ whole genome shotgun (WGS) entry which is preliminary data.</text>
</comment>
<protein>
    <submittedName>
        <fullName evidence="1">Uncharacterized protein</fullName>
    </submittedName>
</protein>
<dbReference type="OrthoDB" id="6158at2"/>
<dbReference type="AlphaFoldDB" id="A0A073ISE6"/>
<dbReference type="RefSeq" id="WP_037975410.1">
    <property type="nucleotide sequence ID" value="NZ_JMKI01000021.1"/>
</dbReference>
<accession>A0A073ISE6</accession>
<sequence>MNIDIKNLEEQDMKQLVKSLELVSARILDSVVKTSQLAGGATQEMQLLFDQWIECLGGALTDAVDKDGAIIPEKLAQDIGVTPTTIISLALALHRMGKIKITEVKAAPANGENTEICGCLK</sequence>
<gene>
    <name evidence="1" type="ORF">EH55_02845</name>
</gene>
<organism evidence="1 2">
    <name type="scientific">Synergistes jonesii</name>
    <dbReference type="NCBI Taxonomy" id="2754"/>
    <lineage>
        <taxon>Bacteria</taxon>
        <taxon>Thermotogati</taxon>
        <taxon>Synergistota</taxon>
        <taxon>Synergistia</taxon>
        <taxon>Synergistales</taxon>
        <taxon>Synergistaceae</taxon>
        <taxon>Synergistes</taxon>
    </lineage>
</organism>
<evidence type="ECO:0000313" key="2">
    <source>
        <dbReference type="Proteomes" id="UP000027665"/>
    </source>
</evidence>
<dbReference type="EMBL" id="JMKI01000021">
    <property type="protein sequence ID" value="KEJ92714.1"/>
    <property type="molecule type" value="Genomic_DNA"/>
</dbReference>
<evidence type="ECO:0000313" key="1">
    <source>
        <dbReference type="EMBL" id="KEJ92714.1"/>
    </source>
</evidence>
<keyword evidence="2" id="KW-1185">Reference proteome</keyword>
<name>A0A073ISE6_9BACT</name>
<proteinExistence type="predicted"/>